<dbReference type="EMBL" id="JAACJM010000030">
    <property type="protein sequence ID" value="KAF5364979.1"/>
    <property type="molecule type" value="Genomic_DNA"/>
</dbReference>
<reference evidence="2 3" key="1">
    <citation type="journal article" date="2020" name="ISME J.">
        <title>Uncovering the hidden diversity of litter-decomposition mechanisms in mushroom-forming fungi.</title>
        <authorList>
            <person name="Floudas D."/>
            <person name="Bentzer J."/>
            <person name="Ahren D."/>
            <person name="Johansson T."/>
            <person name="Persson P."/>
            <person name="Tunlid A."/>
        </authorList>
    </citation>
    <scope>NUCLEOTIDE SEQUENCE [LARGE SCALE GENOMIC DNA]</scope>
    <source>
        <strain evidence="2 3">CBS 291.85</strain>
    </source>
</reference>
<gene>
    <name evidence="2" type="ORF">D9758_008172</name>
</gene>
<dbReference type="AlphaFoldDB" id="A0A8H5GHN8"/>
<keyword evidence="3" id="KW-1185">Reference proteome</keyword>
<organism evidence="2 3">
    <name type="scientific">Tetrapyrgos nigripes</name>
    <dbReference type="NCBI Taxonomy" id="182062"/>
    <lineage>
        <taxon>Eukaryota</taxon>
        <taxon>Fungi</taxon>
        <taxon>Dikarya</taxon>
        <taxon>Basidiomycota</taxon>
        <taxon>Agaricomycotina</taxon>
        <taxon>Agaricomycetes</taxon>
        <taxon>Agaricomycetidae</taxon>
        <taxon>Agaricales</taxon>
        <taxon>Marasmiineae</taxon>
        <taxon>Marasmiaceae</taxon>
        <taxon>Tetrapyrgos</taxon>
    </lineage>
</organism>
<evidence type="ECO:0000313" key="2">
    <source>
        <dbReference type="EMBL" id="KAF5364979.1"/>
    </source>
</evidence>
<feature type="region of interest" description="Disordered" evidence="1">
    <location>
        <begin position="100"/>
        <end position="132"/>
    </location>
</feature>
<dbReference type="Proteomes" id="UP000559256">
    <property type="component" value="Unassembled WGS sequence"/>
</dbReference>
<evidence type="ECO:0000313" key="3">
    <source>
        <dbReference type="Proteomes" id="UP000559256"/>
    </source>
</evidence>
<accession>A0A8H5GHN8</accession>
<proteinExistence type="predicted"/>
<evidence type="ECO:0000256" key="1">
    <source>
        <dbReference type="SAM" id="MobiDB-lite"/>
    </source>
</evidence>
<feature type="compositionally biased region" description="Low complexity" evidence="1">
    <location>
        <begin position="100"/>
        <end position="115"/>
    </location>
</feature>
<dbReference type="OrthoDB" id="3048815at2759"/>
<protein>
    <submittedName>
        <fullName evidence="2">Uncharacterized protein</fullName>
    </submittedName>
</protein>
<comment type="caution">
    <text evidence="2">The sequence shown here is derived from an EMBL/GenBank/DDBJ whole genome shotgun (WGS) entry which is preliminary data.</text>
</comment>
<name>A0A8H5GHN8_9AGAR</name>
<sequence>MSMRRLLLPRTQYRLLPQWVRIRGGIHHGEIETVLLSPNGQLEVGFSGNENPNAASFVELQSLPWWNLVKVFEAGDYVTVTGGANKGSGGWVVFATGTGSSGSNRNTRSSSSSSSAPALSSGERGSGVASDVGDVGQDIVEVIEKTMPGSIVSSSGEFSGLKSFSVHSNLLRRVPMPFEFAYTLNTSGPSFSSLRNSNPLTLPGPLSRHVSGAGSLPVSSPETFSAYRGATVIIMDPRCPYRGKRTTVLGVFRGYSSLTRRLWVKIAVEVSDDAGRGLVRMPARRIELDYFGVVDARLVCSPHSTPSGTVSGKWMSGGDSCKEPVVVLASL</sequence>